<reference evidence="3 4" key="1">
    <citation type="journal article" date="2019" name="Int. J. Syst. Evol. Microbiol.">
        <title>The Global Catalogue of Microorganisms (GCM) 10K type strain sequencing project: providing services to taxonomists for standard genome sequencing and annotation.</title>
        <authorList>
            <consortium name="The Broad Institute Genomics Platform"/>
            <consortium name="The Broad Institute Genome Sequencing Center for Infectious Disease"/>
            <person name="Wu L."/>
            <person name="Ma J."/>
        </authorList>
    </citation>
    <scope>NUCLEOTIDE SEQUENCE [LARGE SCALE GENOMIC DNA]</scope>
    <source>
        <strain evidence="3 4">JCM 6923</strain>
    </source>
</reference>
<feature type="compositionally biased region" description="Low complexity" evidence="1">
    <location>
        <begin position="2534"/>
        <end position="2543"/>
    </location>
</feature>
<feature type="compositionally biased region" description="Basic and acidic residues" evidence="1">
    <location>
        <begin position="3617"/>
        <end position="3633"/>
    </location>
</feature>
<feature type="compositionally biased region" description="Basic and acidic residues" evidence="1">
    <location>
        <begin position="2018"/>
        <end position="2028"/>
    </location>
</feature>
<organism evidence="3 4">
    <name type="scientific">Streptomyces graminearus</name>
    <dbReference type="NCBI Taxonomy" id="284030"/>
    <lineage>
        <taxon>Bacteria</taxon>
        <taxon>Bacillati</taxon>
        <taxon>Actinomycetota</taxon>
        <taxon>Actinomycetes</taxon>
        <taxon>Kitasatosporales</taxon>
        <taxon>Streptomycetaceae</taxon>
        <taxon>Streptomyces</taxon>
    </lineage>
</organism>
<feature type="compositionally biased region" description="Basic and acidic residues" evidence="1">
    <location>
        <begin position="1034"/>
        <end position="1051"/>
    </location>
</feature>
<feature type="compositionally biased region" description="Basic and acidic residues" evidence="1">
    <location>
        <begin position="824"/>
        <end position="833"/>
    </location>
</feature>
<feature type="compositionally biased region" description="Low complexity" evidence="1">
    <location>
        <begin position="3172"/>
        <end position="3193"/>
    </location>
</feature>
<feature type="region of interest" description="Disordered" evidence="1">
    <location>
        <begin position="3427"/>
        <end position="3457"/>
    </location>
</feature>
<dbReference type="CDD" id="cd22744">
    <property type="entry name" value="OTU"/>
    <property type="match status" value="1"/>
</dbReference>
<feature type="compositionally biased region" description="Pro residues" evidence="1">
    <location>
        <begin position="2361"/>
        <end position="2370"/>
    </location>
</feature>
<feature type="compositionally biased region" description="Low complexity" evidence="1">
    <location>
        <begin position="383"/>
        <end position="448"/>
    </location>
</feature>
<feature type="compositionally biased region" description="Basic and acidic residues" evidence="1">
    <location>
        <begin position="4231"/>
        <end position="4243"/>
    </location>
</feature>
<dbReference type="PANTHER" id="PTHR24216:SF65">
    <property type="entry name" value="PAXILLIN-LIKE PROTEIN 1"/>
    <property type="match status" value="1"/>
</dbReference>
<feature type="region of interest" description="Disordered" evidence="1">
    <location>
        <begin position="3939"/>
        <end position="4013"/>
    </location>
</feature>
<feature type="compositionally biased region" description="Basic and acidic residues" evidence="1">
    <location>
        <begin position="3545"/>
        <end position="3561"/>
    </location>
</feature>
<feature type="region of interest" description="Disordered" evidence="1">
    <location>
        <begin position="5163"/>
        <end position="5253"/>
    </location>
</feature>
<evidence type="ECO:0000259" key="2">
    <source>
        <dbReference type="Pfam" id="PF25547"/>
    </source>
</evidence>
<feature type="compositionally biased region" description="Low complexity" evidence="1">
    <location>
        <begin position="5192"/>
        <end position="5219"/>
    </location>
</feature>
<gene>
    <name evidence="3" type="ORF">GCM10010422_24570</name>
</gene>
<feature type="region of interest" description="Disordered" evidence="1">
    <location>
        <begin position="2820"/>
        <end position="2850"/>
    </location>
</feature>
<evidence type="ECO:0000313" key="4">
    <source>
        <dbReference type="Proteomes" id="UP001501721"/>
    </source>
</evidence>
<feature type="compositionally biased region" description="Basic and acidic residues" evidence="1">
    <location>
        <begin position="3570"/>
        <end position="3592"/>
    </location>
</feature>
<dbReference type="Pfam" id="PF25547">
    <property type="entry name" value="WXG100_2"/>
    <property type="match status" value="1"/>
</dbReference>
<feature type="region of interest" description="Disordered" evidence="1">
    <location>
        <begin position="824"/>
        <end position="845"/>
    </location>
</feature>
<evidence type="ECO:0000313" key="3">
    <source>
        <dbReference type="EMBL" id="GAA2479402.1"/>
    </source>
</evidence>
<feature type="compositionally biased region" description="Basic and acidic residues" evidence="1">
    <location>
        <begin position="266"/>
        <end position="288"/>
    </location>
</feature>
<evidence type="ECO:0000256" key="1">
    <source>
        <dbReference type="SAM" id="MobiDB-lite"/>
    </source>
</evidence>
<feature type="compositionally biased region" description="Pro residues" evidence="1">
    <location>
        <begin position="5237"/>
        <end position="5247"/>
    </location>
</feature>
<feature type="compositionally biased region" description="Basic and acidic residues" evidence="1">
    <location>
        <begin position="4202"/>
        <end position="4220"/>
    </location>
</feature>
<feature type="region of interest" description="Disordered" evidence="1">
    <location>
        <begin position="2341"/>
        <end position="2370"/>
    </location>
</feature>
<feature type="region of interest" description="Disordered" evidence="1">
    <location>
        <begin position="2241"/>
        <end position="2271"/>
    </location>
</feature>
<feature type="region of interest" description="Disordered" evidence="1">
    <location>
        <begin position="3786"/>
        <end position="3806"/>
    </location>
</feature>
<protein>
    <recommendedName>
        <fullName evidence="2">Outer membrane channel protein CpnT-like N-terminal domain-containing protein</fullName>
    </recommendedName>
</protein>
<feature type="region of interest" description="Disordered" evidence="1">
    <location>
        <begin position="1862"/>
        <end position="1908"/>
    </location>
</feature>
<sequence>MSIELPPELDWVAKLAVGQDWPKGDEDKLRSLGAAWDDAARQLTAISREIDPATSGVLHSVGGQVADEFTAFTQQLKSNIPDMAEAAGQLGELGRNTGLQVEYAKYMIIAQLVWLAVEIAELAFWAPEAIPVLVTGVRAIVKMLLKRLLISIATGVGFMVGMDAVIQGIQFLKGDRTKWDTAATLQALEGGAIGGAIGGIFSGAGSAFAPKFASSLIGKGLIGGASSIVTTEVMSEIFGGENDMGSALTSGIIGAMGGGGGKRRFGGGEHTEVHTPDIHLPSEPDLHLPKLPFDGDGPHLPGMEDFDTKGLGEKGLGDEGLGDEGLGDKGVGTGGSTGSVKSPATGGGRTGEESGDSTAHTSPHTTVTESEGPVTGATQKTATTPHVSTESTETTETTKSAESTHSTGSTTSTGAARSTGSTGPTRTTGSTTSTGPTHSTGSTTSHRSPATDYGQDEVAPRAPRAQSPTGQNQAPTTGGQNGSPTTGGQHQAPTTGGQNETPTTGGQNHSPATSPTTSEPHRSPTTTEPHQSSTTEHTPSFPDVPRHEPGTTPHVDTESTAPDAHVTEQLHQLDSVVVPTHDPNPLHQAPAPPTARPVAPDAGIRQRVSDLDRAARSAGMSEADRSAYTGAVHQAVASGDWQRAGEHLSDFRAHVETRAAHQRYDAFHAHAQGGFDRLTDFTGSREEWQSKVDAVEQAHRSGDSELLDSRLNEYSSYVESHVPAASLTGDDAPRPFHQDVEDLRQRLALTTDQPTADRLREQLDSTRQDAELHDRLVQLRSTSDPETTALHERLDNARTPDEANLALHELEQHREDQRLQQRLDHIKSDEPTPDRPPTPGSDADLRRRLDALNDGADEHERELREQVDRAATPQEADQALRALHEYRTDQRLQQRLDRLKSDTPDRPSERELRERLEALHDGEDDPRAAELRRRAQEAATEHESRAALDKLDQHLRQRELDRQDKVRELGDRLERLREEHTEQLLGIREGAPEDTSRRIEDIRTELSSHLTYDERTGALRQELTRPSVAPESPGHLDRITTGTDEHTRTAEDTTPASDDGDALKVPADHTPSTDATDSNDSTSSTVHQTTHRTTPAPEPQQQPAHQPHQQPHEQHRDQSQEDQQLQAQKEPPQEDPNHPSRQPAPSAEGLDDLRRQAAVNGPSGPPPRMRLDRTPRYVVRSGFDQRRFTVGETSYTDLTVRVALREDGSGTHDTDDTWSRAQEGVQRYFNDPRYTLPNGDRLHVTLERVGPDDKPHLTVDLVGAGHDMDQRTWAPGARPVEYAHEISHQLGLRDEYADETAPQRPHILGSLPGDVHRAPEHDELAHGGLRDRHIQLLGALTTGHDDLLAQQGGGQHPRHEDTGDDTAWQQARAEAPAVPRQHAWVDPVSDPTRQPEPKPGEVDAHTARETYGMPEKNFKGFRQIAREKNLVIDVRPTNSTAPKWLDAGAMAKPQAIKAKTINEADVHLGADPKNIGLVGYFKPKTPDKATVPDGDWDKVLSRYNQRSTEYRELNAKMAVYEAEHKFAVKDGVVYGIDDEGRQRPITGDHDLFDISTPGGTRIPHPQHDELIKEMQAKDIAVMHGAHMFWDPPSPFSKTVFDKIVGSHQGPDGEPLLRFRPENKHAELTWTEPLKTGEVNSYTARHTYGIPEKNFKGFRQIAREKNLVIDVRPTNSTAPKWLDAGAMAKPQDIKAKTINEADIHLGADPKNIGLVGYFKPKTPDQSAVPEKDWEKVLSRYNQRSTEYRELNAKMELLAKKNKFVVVDGVVHGVGEDGARRPITGDHDLFDISTPGGTRIPPEEHEALIKEMQAKDIAVMHGAHMFWDPPSPFSKTVFDKIVGAHHGPDGEPLLRFRPGQENAELTWTEKPQEQPKTEEPKTEESKPEEPKPEEPKPEEKQPEEKQPDAVLDGRHIQGLAGKKITEDPGPNAVRTRVETLLGGHSRDTSVTQRLDAALDPANFRKQHGQMVNGGWRFTVRVDGKPYEVEVKATASAWQLDPTKDAAKDNDGDGFDVPVESTHESAPRKTEMTSSEAGLEFGPTVVRPVNPQLSALITPSGKLGGATHGRETTVKSSAQTANQFAFTGKTDSYTSDFTYQVKVTDHEGTRLDVPGADGEIKGQVRADVPRPQELDKDRPQAWRGWESDQAKNHAARPASGHPVSVTGLDTARNAVYEALPREARPEGTAHQDIEDFFQPSNVINEFEHASGAGLLSKPLTLSDGGKAHLLLTVEPDDSRALHTVDDKATLGSKSSGEHGQSRTENSSWSLGLSGGATGEVWKATDGSKESTWLTGTAGYTGSSNLAHGVKGKNTIGTEASREHTGKADLVATKVRLRVQLIRHHFGPGPDGLHSTTTTKIGDHSPPPSVKQPTPAPGDVVLTIDPQNGEVLRAVPHELPKVTTGDHPQLEPARLTDPVAAPRTTILDVPGSTELEDHIVREMHQDHPGVLPPPEAIRPPSGAATHPRVTPEAWENLRSLRQQLAPSRLRGDGSKLLDGTYRITLKSPHLPGRSGTTHEILIKAEPGKGDHLGSGKSTTKAVTTRTTGADKSVTRSSKHVVNLAGNVRSSLDHPDVTRGFTIGSLDITAHNPSHGLTMGAETEVKRQFSLEADTDTYAHSVTYHVMVGVEDPKQPTTHLSTIAPSPHMQHIKQVKPDGHLTVEVAREPEGTAKNPPPASIPKVEVLPQRHAIRHVTASDGFRTTAEQSLTSAFQKKAGTSQEHTRVPELKGALDGLTDEDHLRSLVSASHSGWANSGDEQVGSGRNRDTIGLSTRTRLSNLHFRETLPGEGKLEIETKTSVSTAVADKNTRAFKAGLGFDAGRFPSKDSPDASLQVRGGFKGKGGAGQNSGENIKQKMTTSRKAAYKGTWHLYEADADVTVQGRVTDAKGKITLGDPQQSKHRVLVLLSDDDVRRLGADASKAPDTTGTRQAPLLSKGLLGGATAEIPRSDEILGEIDRQIRGLDQVSDVPESALPFADTFSPENLSANYEDLVGRGILDYHVQESRTQRVVTEVLVRGVPRDEWTDEGDHSTGDTTRKVGLTETVKGSAGHNWSLGADGNFRISYAPVVKPKPGEDAAAVKAEENKSGLGSVAWAPSGGAEGSRSKSAETGVTTKVEHKTSKFGDTVRFGNRMRFEVTVTRRTEYGRFVNLVRPRPVEPTWRVHVDVPKSLTETAEQAAAHPKEQQQQQPPKAQQQVLDGGATVEMRPVAPKADRDRWQASLDSAHDLVGFDNHSGLYDQAQTVLSTPRPWGDGVLGKTGAALSWGLGSAATTIGHWAGAMTPEAATKLLGSFVSDPRLDASHPLVSEQRLPLEQQFSLRRALGSGTLPTVFHQLKDPASGYRTVPLGSDGKTGVEVRLEPTGDAVEISTRDNGSDEITVSTEHESAATASNGLNASLTPLAVPVTTKNPSVIVPIPTNALKLDRDQTFESTSPVTRAPGVPTRTLAPPVLPHGKTATEPGKATVKGAQVLMRQPVRLSTQKYDEGGTYGNTAHTDGHVYYWTAKKTEDATTTTTTSTSTDTTTSKDTGTSKDDTKTTDATTVTKPVKTPEKTEQQDTTHKPAETQKPVDTNRPVDTHESTKPAQEKSEDPKSTDETAQTLKPPTPKDHTQQENSQQENSRQEHTQLDHTAEDHTAEAPPQPRVPVPGDGRCLLYSVLASTPPEHWPSALHGGTTDHARTQHGAVVHQIRTQRGSVGADSPLGRAARNLHQMVLDRVRNSRPQDLPFDVTQLYRRSQENQLRETLRTESFEQLQQRLRDAGVDHVASHDWLSPQALRTLYLDARAQELTGPPHQLSPQDAADRAATEVPETTDEQGRWQLGDTALAPHAQFAYVTTRSGPLHLDYVDSHDLLVGAVVDTALHQPLTSAEHQTLIRAVQNWVPGNGAWNTDAGEMFPGLVAHTLGIRLRTFQPTEGGGTAHLSAVGPQGGNRTVDVYYNGHNHYDASRVPTRPADQNTTTVPPKAEPPLTDHEVAPKAPKAPRHPETRTASTESTESTAVKAPEPAHGTVSATTPRRPLDRAPRFVVRSAFDARAFRVGDTLVTDLTVRVAFRDGSGHDPDTAWHRLQQGAEEFYNRPGHRLPDGSLLHVTVERVPADSDPHLVVDLADHDRPMDQRTWWPDAEPVAYAHELGHQLGLRDEYREDGEGPGRAQVAGSLLGDFHQPAPHGLAQGGLRGRHLQLLGALVGDVPESVVHTGGEQSHSGAPERDPRWQQARTDAEPVTRRHIWVDPVTDPDRDSGEERTAQDPRMPQSENSGEHRDEEDLDWSDILQEYTLERRREYEWLDGLYGETLDQESYDRAHDALLTLQSMDLAHPAPDAEHRPHLELLTEQVLHLDGPPSAGDYRYLLALTAHAGPEATRDAAALGAHYLATEHGALDHHTALVDASGQVTGRDWTGARAVPPDLTSYTVSGPDGTATEHAAPWREPYVVTALGSPGDGLSVRVDGRTIQVSGPTEFAELVARDPLRDPDQDILLLVSHAQDQGLAQLVADRAGTAVWSTGAEVRPMLDWRTGAERLDLRGGDGGWSLHLGSARGPLDLFDSATPEPDPGGPDYAAKLLAHPGEHTSPLTPANLLDRLRARPLTTSDYEVIGAEPDTTLFEEPTGMQQTGFDYDRGSGDVPRLIVPTQGHRQTPVSQHPPLHVSGDLSLAHRQGGYGQQVFASPKAIESANHQLALAGSLVRLKPDGMKLRVGDGQGGRRELVRVVPQFLTRSGKSEEEICRDFAQMVSGNVAASHVVFRSPDGTGLVKAPINALGRTEVTGIHHLAESLTLVADGRRPEALDPTWAAQQVRRDDRFIAESDGPTPGKSYGSALSYDPLDNPRRDNLSDAAREIGINEHAWAKVGEAYLVHSINALDADGLPSLAHNYAKPGEQDHSHFGYHFAAVVLGSEDGRHQITLENFARRAHVASIVKSAVAHNLRHATPDGFHKLHEAIGGELASARRSAADETQVKRLERHLALADALARAVDAREARNATTEGSPEGVAADAAYEKAVKVAEARMKQASELAKGSDLWHFRMFSQRPGESMHEVSADLLTNEPSAEANPLTSVIVHGHRLPQVDIGFREGSRQISRDEGRKLNYVAELATRTGLWNHHNGLPLPRITVTGRGNARRPTLGGVLPEAARQRAEAVHGELRDRLDRYLINYQHGIAQRRLTAADFPVALSTEHPTPGGDREQGRRTTVAVHDPRPEDTATGTTATPPPTSSEAAPRAPRAPQAAQTRHRPPEQPHHPATAAPAPAPAPHPASAPPSSYRSERLTIGGVEFADGSVELTGGQRETVHRLAAEVAWASVANTRAGFPPPRVVVVGHANGMRGGLPHFGEALRRGQARADGVAEVFRSALAVHLARLQADGEAVTLLADIEVTTRSEGNAPPPGAPSDPDSGAARRQAFVVVELPRPGGGDAR</sequence>
<feature type="region of interest" description="Disordered" evidence="1">
    <location>
        <begin position="1015"/>
        <end position="1148"/>
    </location>
</feature>
<feature type="region of interest" description="Disordered" evidence="1">
    <location>
        <begin position="3171"/>
        <end position="3196"/>
    </location>
</feature>
<name>A0ABN3L7Z5_9ACTN</name>
<feature type="region of interest" description="Disordered" evidence="1">
    <location>
        <begin position="4190"/>
        <end position="4263"/>
    </location>
</feature>
<dbReference type="InterPro" id="IPR057746">
    <property type="entry name" value="CpnT-like_N"/>
</dbReference>
<dbReference type="SUPFAM" id="SSF81298">
    <property type="entry name" value="Adenylylcyclase toxin (the edema factor)"/>
    <property type="match status" value="2"/>
</dbReference>
<feature type="compositionally biased region" description="Basic and acidic residues" evidence="1">
    <location>
        <begin position="1999"/>
        <end position="2008"/>
    </location>
</feature>
<feature type="compositionally biased region" description="Low complexity" evidence="1">
    <location>
        <begin position="1070"/>
        <end position="1085"/>
    </location>
</feature>
<feature type="compositionally biased region" description="Low complexity" evidence="1">
    <location>
        <begin position="3984"/>
        <end position="3995"/>
    </location>
</feature>
<dbReference type="EMBL" id="BAAATL010000010">
    <property type="protein sequence ID" value="GAA2479402.1"/>
    <property type="molecule type" value="Genomic_DNA"/>
</dbReference>
<feature type="compositionally biased region" description="Low complexity" evidence="1">
    <location>
        <begin position="1099"/>
        <end position="1109"/>
    </location>
</feature>
<feature type="compositionally biased region" description="Basic and acidic residues" evidence="1">
    <location>
        <begin position="1868"/>
        <end position="1908"/>
    </location>
</feature>
<feature type="domain" description="Outer membrane channel protein CpnT-like N-terminal" evidence="2">
    <location>
        <begin position="9"/>
        <end position="147"/>
    </location>
</feature>
<feature type="region of interest" description="Disordered" evidence="1">
    <location>
        <begin position="1999"/>
        <end position="2042"/>
    </location>
</feature>
<feature type="region of interest" description="Disordered" evidence="1">
    <location>
        <begin position="4795"/>
        <end position="4815"/>
    </location>
</feature>
<feature type="compositionally biased region" description="Basic and acidic residues" evidence="1">
    <location>
        <begin position="1110"/>
        <end position="1119"/>
    </location>
</feature>
<feature type="region of interest" description="Disordered" evidence="1">
    <location>
        <begin position="917"/>
        <end position="952"/>
    </location>
</feature>
<feature type="region of interest" description="Disordered" evidence="1">
    <location>
        <begin position="2143"/>
        <end position="2165"/>
    </location>
</feature>
<feature type="region of interest" description="Disordered" evidence="1">
    <location>
        <begin position="2522"/>
        <end position="2550"/>
    </location>
</feature>
<feature type="compositionally biased region" description="Basic and acidic residues" evidence="1">
    <location>
        <begin position="1393"/>
        <end position="1408"/>
    </location>
</feature>
<feature type="region of interest" description="Disordered" evidence="1">
    <location>
        <begin position="3505"/>
        <end position="3646"/>
    </location>
</feature>
<feature type="region of interest" description="Disordered" evidence="1">
    <location>
        <begin position="2747"/>
        <end position="2766"/>
    </location>
</feature>
<feature type="compositionally biased region" description="Low complexity" evidence="1">
    <location>
        <begin position="3507"/>
        <end position="3525"/>
    </location>
</feature>
<dbReference type="InterPro" id="IPR035099">
    <property type="entry name" value="Anthrax_toxin_C-terminal"/>
</dbReference>
<feature type="compositionally biased region" description="Basic and acidic residues" evidence="1">
    <location>
        <begin position="306"/>
        <end position="317"/>
    </location>
</feature>
<comment type="caution">
    <text evidence="3">The sequence shown here is derived from an EMBL/GenBank/DDBJ whole genome shotgun (WGS) entry which is preliminary data.</text>
</comment>
<feature type="region of interest" description="Disordered" evidence="1">
    <location>
        <begin position="1346"/>
        <end position="1415"/>
    </location>
</feature>
<feature type="compositionally biased region" description="Low complexity" evidence="1">
    <location>
        <begin position="3535"/>
        <end position="3544"/>
    </location>
</feature>
<dbReference type="Proteomes" id="UP001501721">
    <property type="component" value="Unassembled WGS sequence"/>
</dbReference>
<dbReference type="RefSeq" id="WP_346080956.1">
    <property type="nucleotide sequence ID" value="NZ_BAAATL010000010.1"/>
</dbReference>
<accession>A0ABN3L7Z5</accession>
<feature type="compositionally biased region" description="Gly residues" evidence="1">
    <location>
        <begin position="2835"/>
        <end position="2844"/>
    </location>
</feature>
<feature type="region of interest" description="Disordered" evidence="1">
    <location>
        <begin position="5365"/>
        <end position="5404"/>
    </location>
</feature>
<proteinExistence type="predicted"/>
<feature type="compositionally biased region" description="Gly residues" evidence="1">
    <location>
        <begin position="328"/>
        <end position="337"/>
    </location>
</feature>
<feature type="region of interest" description="Disordered" evidence="1">
    <location>
        <begin position="3088"/>
        <end position="3114"/>
    </location>
</feature>
<feature type="compositionally biased region" description="Polar residues" evidence="1">
    <location>
        <begin position="466"/>
        <end position="538"/>
    </location>
</feature>
<feature type="region of interest" description="Disordered" evidence="1">
    <location>
        <begin position="259"/>
        <end position="601"/>
    </location>
</feature>
<dbReference type="PANTHER" id="PTHR24216">
    <property type="entry name" value="PAXILLIN-RELATED"/>
    <property type="match status" value="1"/>
</dbReference>
<feature type="compositionally biased region" description="Polar residues" evidence="1">
    <location>
        <begin position="356"/>
        <end position="369"/>
    </location>
</feature>
<keyword evidence="4" id="KW-1185">Reference proteome</keyword>